<proteinExistence type="predicted"/>
<gene>
    <name evidence="3" type="ORF">OMP40_27330</name>
</gene>
<protein>
    <submittedName>
        <fullName evidence="3">FAD-dependent oxidoreductase</fullName>
    </submittedName>
</protein>
<evidence type="ECO:0000259" key="2">
    <source>
        <dbReference type="Pfam" id="PF01266"/>
    </source>
</evidence>
<dbReference type="Proteomes" id="UP001153404">
    <property type="component" value="Unassembled WGS sequence"/>
</dbReference>
<dbReference type="EMBL" id="JAPDIA010000008">
    <property type="protein sequence ID" value="MDG0812628.1"/>
    <property type="molecule type" value="Genomic_DNA"/>
</dbReference>
<comment type="caution">
    <text evidence="3">The sequence shown here is derived from an EMBL/GenBank/DDBJ whole genome shotgun (WGS) entry which is preliminary data.</text>
</comment>
<dbReference type="InterPro" id="IPR006076">
    <property type="entry name" value="FAD-dep_OxRdtase"/>
</dbReference>
<dbReference type="InterPro" id="IPR036188">
    <property type="entry name" value="FAD/NAD-bd_sf"/>
</dbReference>
<feature type="compositionally biased region" description="Basic residues" evidence="1">
    <location>
        <begin position="75"/>
        <end position="84"/>
    </location>
</feature>
<dbReference type="Pfam" id="PF01266">
    <property type="entry name" value="DAO"/>
    <property type="match status" value="1"/>
</dbReference>
<evidence type="ECO:0000313" key="3">
    <source>
        <dbReference type="EMBL" id="MDG0812628.1"/>
    </source>
</evidence>
<accession>A0A9X4KXM3</accession>
<dbReference type="AlphaFoldDB" id="A0A9X4KXM3"/>
<evidence type="ECO:0000313" key="4">
    <source>
        <dbReference type="Proteomes" id="UP001153404"/>
    </source>
</evidence>
<sequence length="210" mass="22024">MIAVKDGSASFPDSVDAAIIGAGIAGSGLAKALADRGRKVLLIDRKTFPPAQGMRGNFCRRSRSACSPSSASQRRSGRSVRPRSGRRESMPSAARLCACRCPVQAGGLSRHALDATLHREAELAGAAIATGAAVAAMRRDADGYALDLAQGGRSRIVRARAVIGAWGGNGRVPDITGRQRTSKPALSPYLGVKMHFAGMEAAEEVELYFF</sequence>
<feature type="domain" description="FAD dependent oxidoreductase" evidence="2">
    <location>
        <begin position="16"/>
        <end position="50"/>
    </location>
</feature>
<dbReference type="Gene3D" id="3.50.50.60">
    <property type="entry name" value="FAD/NAD(P)-binding domain"/>
    <property type="match status" value="1"/>
</dbReference>
<name>A0A9X4KXM3_9BACL</name>
<dbReference type="InterPro" id="IPR050407">
    <property type="entry name" value="Geranylgeranyl_reductase"/>
</dbReference>
<organism evidence="3 4">
    <name type="scientific">Cohnella rhizosphaerae</name>
    <dbReference type="NCBI Taxonomy" id="1457232"/>
    <lineage>
        <taxon>Bacteria</taxon>
        <taxon>Bacillati</taxon>
        <taxon>Bacillota</taxon>
        <taxon>Bacilli</taxon>
        <taxon>Bacillales</taxon>
        <taxon>Paenibacillaceae</taxon>
        <taxon>Cohnella</taxon>
    </lineage>
</organism>
<reference evidence="3" key="1">
    <citation type="submission" date="2022-10" db="EMBL/GenBank/DDBJ databases">
        <title>Comparative genomic analysis of Cohnella hashimotonis sp. nov., isolated from the International Space Station.</title>
        <authorList>
            <person name="Simpson A."/>
            <person name="Venkateswaran K."/>
        </authorList>
    </citation>
    <scope>NUCLEOTIDE SEQUENCE</scope>
    <source>
        <strain evidence="3">DSM 28161</strain>
    </source>
</reference>
<dbReference type="PANTHER" id="PTHR42685:SF22">
    <property type="entry name" value="CONDITIONED MEDIUM FACTOR RECEPTOR 1"/>
    <property type="match status" value="1"/>
</dbReference>
<feature type="region of interest" description="Disordered" evidence="1">
    <location>
        <begin position="53"/>
        <end position="89"/>
    </location>
</feature>
<dbReference type="SUPFAM" id="SSF51905">
    <property type="entry name" value="FAD/NAD(P)-binding domain"/>
    <property type="match status" value="1"/>
</dbReference>
<keyword evidence="4" id="KW-1185">Reference proteome</keyword>
<dbReference type="RefSeq" id="WP_277536025.1">
    <property type="nucleotide sequence ID" value="NZ_JAPDIA010000008.1"/>
</dbReference>
<evidence type="ECO:0000256" key="1">
    <source>
        <dbReference type="SAM" id="MobiDB-lite"/>
    </source>
</evidence>
<dbReference type="PANTHER" id="PTHR42685">
    <property type="entry name" value="GERANYLGERANYL DIPHOSPHATE REDUCTASE"/>
    <property type="match status" value="1"/>
</dbReference>
<feature type="compositionally biased region" description="Low complexity" evidence="1">
    <location>
        <begin position="64"/>
        <end position="74"/>
    </location>
</feature>